<evidence type="ECO:0000256" key="5">
    <source>
        <dbReference type="ARBA" id="ARBA00022737"/>
    </source>
</evidence>
<evidence type="ECO:0000256" key="6">
    <source>
        <dbReference type="ARBA" id="ARBA00022989"/>
    </source>
</evidence>
<dbReference type="GO" id="GO:0016020">
    <property type="term" value="C:membrane"/>
    <property type="evidence" value="ECO:0007669"/>
    <property type="project" value="UniProtKB-SubCell"/>
</dbReference>
<dbReference type="EMBL" id="AY952290">
    <property type="protein sequence ID" value="AAY27416.2"/>
    <property type="molecule type" value="mRNA"/>
</dbReference>
<evidence type="ECO:0000256" key="7">
    <source>
        <dbReference type="ARBA" id="ARBA00023136"/>
    </source>
</evidence>
<evidence type="ECO:0000256" key="10">
    <source>
        <dbReference type="SAM" id="Phobius"/>
    </source>
</evidence>
<evidence type="ECO:0000313" key="11">
    <source>
        <dbReference type="EMBL" id="AAY27416.2"/>
    </source>
</evidence>
<dbReference type="SUPFAM" id="SSF103506">
    <property type="entry name" value="Mitochondrial carrier"/>
    <property type="match status" value="1"/>
</dbReference>
<dbReference type="InterPro" id="IPR023395">
    <property type="entry name" value="MCP_dom_sf"/>
</dbReference>
<evidence type="ECO:0000256" key="9">
    <source>
        <dbReference type="RuleBase" id="RU000488"/>
    </source>
</evidence>
<accession>Q4VFZ9</accession>
<dbReference type="AlphaFoldDB" id="Q4VFZ9"/>
<comment type="similarity">
    <text evidence="2 9">Belongs to the mitochondrial carrier (TC 2.A.29) family.</text>
</comment>
<dbReference type="Gene3D" id="1.50.40.10">
    <property type="entry name" value="Mitochondrial carrier domain"/>
    <property type="match status" value="2"/>
</dbReference>
<feature type="transmembrane region" description="Helical" evidence="10">
    <location>
        <begin position="21"/>
        <end position="41"/>
    </location>
</feature>
<comment type="subcellular location">
    <subcellularLocation>
        <location evidence="1">Membrane</location>
        <topology evidence="1">Multi-pass membrane protein</topology>
    </subcellularLocation>
</comment>
<evidence type="ECO:0000256" key="2">
    <source>
        <dbReference type="ARBA" id="ARBA00006375"/>
    </source>
</evidence>
<feature type="repeat" description="Solcar" evidence="8">
    <location>
        <begin position="18"/>
        <end position="101"/>
    </location>
</feature>
<evidence type="ECO:0000256" key="3">
    <source>
        <dbReference type="ARBA" id="ARBA00022448"/>
    </source>
</evidence>
<name>Q4VFZ9_ANTLO</name>
<feature type="transmembrane region" description="Helical" evidence="10">
    <location>
        <begin position="113"/>
        <end position="135"/>
    </location>
</feature>
<reference evidence="11" key="1">
    <citation type="journal article" date="2005" name="J. Eukaryot. Microbiol.">
        <title>Microsporidian mitochondrial proteins: expression in Antonospora locustae spores and identification of genes coding for two further proteins.</title>
        <authorList>
            <person name="Williams B.A."/>
            <person name="Keeling P.J."/>
        </authorList>
    </citation>
    <scope>NUCLEOTIDE SEQUENCE</scope>
</reference>
<dbReference type="PANTHER" id="PTHR45683">
    <property type="entry name" value="MITOCHONDRIAL NICOTINAMIDE ADENINE DINUCLEOTIDE TRANSPORTER 1-RELATED-RELATED"/>
    <property type="match status" value="1"/>
</dbReference>
<dbReference type="Pfam" id="PF00153">
    <property type="entry name" value="Mito_carr"/>
    <property type="match status" value="3"/>
</dbReference>
<organism evidence="11">
    <name type="scientific">Antonospora locustae</name>
    <name type="common">Microsporidian parasite</name>
    <name type="synonym">Nosema locustae</name>
    <dbReference type="NCBI Taxonomy" id="278021"/>
    <lineage>
        <taxon>Eukaryota</taxon>
        <taxon>Fungi</taxon>
        <taxon>Fungi incertae sedis</taxon>
        <taxon>Microsporidia</taxon>
        <taxon>Antonospora</taxon>
    </lineage>
</organism>
<dbReference type="TCDB" id="2.A.29.10.9">
    <property type="family name" value="the mitochondrial carrier (mc) family"/>
</dbReference>
<feature type="repeat" description="Solcar" evidence="8">
    <location>
        <begin position="210"/>
        <end position="294"/>
    </location>
</feature>
<protein>
    <submittedName>
        <fullName evidence="11">Putative mitochondrial carrier</fullName>
    </submittedName>
</protein>
<proteinExistence type="evidence at transcript level"/>
<feature type="repeat" description="Solcar" evidence="8">
    <location>
        <begin position="111"/>
        <end position="198"/>
    </location>
</feature>
<keyword evidence="3 9" id="KW-0813">Transport</keyword>
<dbReference type="InterPro" id="IPR044712">
    <property type="entry name" value="SLC25A32-like"/>
</dbReference>
<keyword evidence="6 10" id="KW-1133">Transmembrane helix</keyword>
<evidence type="ECO:0000256" key="8">
    <source>
        <dbReference type="PROSITE-ProRule" id="PRU00282"/>
    </source>
</evidence>
<feature type="transmembrane region" description="Helical" evidence="10">
    <location>
        <begin position="72"/>
        <end position="92"/>
    </location>
</feature>
<keyword evidence="7 8" id="KW-0472">Membrane</keyword>
<evidence type="ECO:0000256" key="1">
    <source>
        <dbReference type="ARBA" id="ARBA00004141"/>
    </source>
</evidence>
<dbReference type="GO" id="GO:0055085">
    <property type="term" value="P:transmembrane transport"/>
    <property type="evidence" value="ECO:0007669"/>
    <property type="project" value="InterPro"/>
</dbReference>
<evidence type="ECO:0000256" key="4">
    <source>
        <dbReference type="ARBA" id="ARBA00022692"/>
    </source>
</evidence>
<dbReference type="GO" id="GO:0006862">
    <property type="term" value="P:nucleotide transport"/>
    <property type="evidence" value="ECO:0007669"/>
    <property type="project" value="InterPro"/>
</dbReference>
<sequence length="299" mass="33573">MLYQENSDAQHLSSSLSRTHLISAASGMFSGATAAFFTAPLDTAKTRQISMKSQTSIFSVFREIVSNNGFLGLYRGLSVTLLGLLPTWSIYWSTYTSLKHIQMRHGKQDDTSFSLHLFSALGAGVVTVTLTNPLWVIKTRLQMQDASNRCKKELTIHEAISAMLREGKTGLTRGLFPSLLGVAHVCIQFPLYERARLTFRKRKNKKNSELNSVEIICSSVLSKIVASIVAYPHEVLRIRQQMEQNSRSSISELAKQTLKEEGVLGFYRGLATNLVRVVPACSIMFVSFEYMYRFLERVV</sequence>
<reference evidence="11" key="3">
    <citation type="journal article" date="2008" name="J. Mol. Biol.">
        <title>An ADP/ATP-specific mitochondrial carrier protein in the microsporidian Antonospora locustae.</title>
        <authorList>
            <person name="Williams B.A."/>
            <person name="Haferkamp I."/>
            <person name="Keeling P.J."/>
        </authorList>
    </citation>
    <scope>NUCLEOTIDE SEQUENCE</scope>
</reference>
<keyword evidence="4 8" id="KW-0812">Transmembrane</keyword>
<keyword evidence="5" id="KW-0677">Repeat</keyword>
<dbReference type="PROSITE" id="PS50920">
    <property type="entry name" value="SOLCAR"/>
    <property type="match status" value="3"/>
</dbReference>
<reference evidence="11" key="2">
    <citation type="submission" date="2007-05" db="EMBL/GenBank/DDBJ databases">
        <authorList>
            <person name="Williams B.A.P."/>
            <person name="Haferkamp I."/>
            <person name="Keeling P.J."/>
        </authorList>
    </citation>
    <scope>NUCLEOTIDE SEQUENCE</scope>
</reference>
<dbReference type="InterPro" id="IPR018108">
    <property type="entry name" value="MCP_transmembrane"/>
</dbReference>